<reference evidence="2" key="1">
    <citation type="submission" date="2018-11" db="EMBL/GenBank/DDBJ databases">
        <authorList>
            <consortium name="Pathogen Informatics"/>
        </authorList>
    </citation>
    <scope>NUCLEOTIDE SEQUENCE</scope>
</reference>
<keyword evidence="3" id="KW-1185">Reference proteome</keyword>
<dbReference type="Proteomes" id="UP000784294">
    <property type="component" value="Unassembled WGS sequence"/>
</dbReference>
<feature type="compositionally biased region" description="Acidic residues" evidence="1">
    <location>
        <begin position="31"/>
        <end position="46"/>
    </location>
</feature>
<accession>A0A448XQ41</accession>
<gene>
    <name evidence="2" type="ORF">PXEA_LOCUS35520</name>
</gene>
<protein>
    <submittedName>
        <fullName evidence="2">Uncharacterized protein</fullName>
    </submittedName>
</protein>
<name>A0A448XQ41_9PLAT</name>
<feature type="compositionally biased region" description="Polar residues" evidence="1">
    <location>
        <begin position="18"/>
        <end position="27"/>
    </location>
</feature>
<evidence type="ECO:0000313" key="3">
    <source>
        <dbReference type="Proteomes" id="UP000784294"/>
    </source>
</evidence>
<proteinExistence type="predicted"/>
<comment type="caution">
    <text evidence="2">The sequence shown here is derived from an EMBL/GenBank/DDBJ whole genome shotgun (WGS) entry which is preliminary data.</text>
</comment>
<organism evidence="2 3">
    <name type="scientific">Protopolystoma xenopodis</name>
    <dbReference type="NCBI Taxonomy" id="117903"/>
    <lineage>
        <taxon>Eukaryota</taxon>
        <taxon>Metazoa</taxon>
        <taxon>Spiralia</taxon>
        <taxon>Lophotrochozoa</taxon>
        <taxon>Platyhelminthes</taxon>
        <taxon>Monogenea</taxon>
        <taxon>Polyopisthocotylea</taxon>
        <taxon>Polystomatidea</taxon>
        <taxon>Polystomatidae</taxon>
        <taxon>Protopolystoma</taxon>
    </lineage>
</organism>
<dbReference type="EMBL" id="CAAALY010272492">
    <property type="protein sequence ID" value="VEL42080.1"/>
    <property type="molecule type" value="Genomic_DNA"/>
</dbReference>
<dbReference type="AlphaFoldDB" id="A0A448XQ41"/>
<feature type="region of interest" description="Disordered" evidence="1">
    <location>
        <begin position="1"/>
        <end position="50"/>
    </location>
</feature>
<sequence>MLQHLPESRTLPAHETETMSTQSSNQHIEAYEMEEYGGASEPEDEPVQQVDTSRNLTGAIFEAFSAIILIQVT</sequence>
<evidence type="ECO:0000256" key="1">
    <source>
        <dbReference type="SAM" id="MobiDB-lite"/>
    </source>
</evidence>
<evidence type="ECO:0000313" key="2">
    <source>
        <dbReference type="EMBL" id="VEL42080.1"/>
    </source>
</evidence>